<dbReference type="EMBL" id="CDMZ01002050">
    <property type="protein sequence ID" value="CEM40507.1"/>
    <property type="molecule type" value="Genomic_DNA"/>
</dbReference>
<keyword evidence="1" id="KW-0472">Membrane</keyword>
<accession>A0A0G4H971</accession>
<organism evidence="2">
    <name type="scientific">Chromera velia CCMP2878</name>
    <dbReference type="NCBI Taxonomy" id="1169474"/>
    <lineage>
        <taxon>Eukaryota</taxon>
        <taxon>Sar</taxon>
        <taxon>Alveolata</taxon>
        <taxon>Colpodellida</taxon>
        <taxon>Chromeraceae</taxon>
        <taxon>Chromera</taxon>
    </lineage>
</organism>
<evidence type="ECO:0000256" key="1">
    <source>
        <dbReference type="SAM" id="Phobius"/>
    </source>
</evidence>
<feature type="transmembrane region" description="Helical" evidence="1">
    <location>
        <begin position="82"/>
        <end position="101"/>
    </location>
</feature>
<sequence>MRCFSTSIHHSASVRFAFEAFTLNISHHSTGQSLSGSKSLTIVRMSRFLSLGRHRLGFAAAVVAGLAARLVAGLVAGLAAGLVAGLAAGLVAGLIAAPAVVPVMSAAAPSEGLPVPVPDLSATVQAVAASWQFAAAAVGRLPSPLRLPRRAPGTTD</sequence>
<proteinExistence type="predicted"/>
<dbReference type="AlphaFoldDB" id="A0A0G4H971"/>
<name>A0A0G4H971_9ALVE</name>
<dbReference type="VEuPathDB" id="CryptoDB:Cvel_5966"/>
<evidence type="ECO:0000313" key="2">
    <source>
        <dbReference type="EMBL" id="CEM40507.1"/>
    </source>
</evidence>
<feature type="transmembrane region" description="Helical" evidence="1">
    <location>
        <begin position="56"/>
        <end position="76"/>
    </location>
</feature>
<gene>
    <name evidence="2" type="ORF">Cvel_5966</name>
</gene>
<reference evidence="2" key="1">
    <citation type="submission" date="2014-11" db="EMBL/GenBank/DDBJ databases">
        <authorList>
            <person name="Otto D Thomas"/>
            <person name="Naeem Raeece"/>
        </authorList>
    </citation>
    <scope>NUCLEOTIDE SEQUENCE</scope>
</reference>
<protein>
    <submittedName>
        <fullName evidence="2">Uncharacterized protein</fullName>
    </submittedName>
</protein>
<keyword evidence="1" id="KW-1133">Transmembrane helix</keyword>
<keyword evidence="1" id="KW-0812">Transmembrane</keyword>